<dbReference type="GO" id="GO:0016020">
    <property type="term" value="C:membrane"/>
    <property type="evidence" value="ECO:0007669"/>
    <property type="project" value="UniProtKB-SubCell"/>
</dbReference>
<dbReference type="AlphaFoldDB" id="A0A2U9IM57"/>
<evidence type="ECO:0000256" key="5">
    <source>
        <dbReference type="ARBA" id="ARBA00022989"/>
    </source>
</evidence>
<evidence type="ECO:0000313" key="10">
    <source>
        <dbReference type="Proteomes" id="UP000248410"/>
    </source>
</evidence>
<protein>
    <submittedName>
        <fullName evidence="9">Glycosyl transferase family 2</fullName>
    </submittedName>
</protein>
<accession>A0A2U9IM57</accession>
<evidence type="ECO:0000313" key="9">
    <source>
        <dbReference type="EMBL" id="AWR97090.1"/>
    </source>
</evidence>
<feature type="transmembrane region" description="Helical" evidence="7">
    <location>
        <begin position="372"/>
        <end position="390"/>
    </location>
</feature>
<organism evidence="9 10">
    <name type="scientific">Acidianus sulfidivorans JP7</name>
    <dbReference type="NCBI Taxonomy" id="619593"/>
    <lineage>
        <taxon>Archaea</taxon>
        <taxon>Thermoproteota</taxon>
        <taxon>Thermoprotei</taxon>
        <taxon>Sulfolobales</taxon>
        <taxon>Sulfolobaceae</taxon>
        <taxon>Acidianus</taxon>
    </lineage>
</organism>
<keyword evidence="6 7" id="KW-0472">Membrane</keyword>
<keyword evidence="4 7" id="KW-0812">Transmembrane</keyword>
<keyword evidence="10" id="KW-1185">Reference proteome</keyword>
<feature type="domain" description="Glycosyltransferase 2-like" evidence="8">
    <location>
        <begin position="134"/>
        <end position="347"/>
    </location>
</feature>
<dbReference type="InterPro" id="IPR050321">
    <property type="entry name" value="Glycosyltr_2/OpgH_subfam"/>
</dbReference>
<evidence type="ECO:0000256" key="2">
    <source>
        <dbReference type="ARBA" id="ARBA00022676"/>
    </source>
</evidence>
<feature type="transmembrane region" description="Helical" evidence="7">
    <location>
        <begin position="6"/>
        <end position="27"/>
    </location>
</feature>
<dbReference type="Gene3D" id="3.90.550.10">
    <property type="entry name" value="Spore Coat Polysaccharide Biosynthesis Protein SpsA, Chain A"/>
    <property type="match status" value="1"/>
</dbReference>
<dbReference type="Proteomes" id="UP000248410">
    <property type="component" value="Chromosome"/>
</dbReference>
<reference evidence="9 10" key="1">
    <citation type="submission" date="2018-05" db="EMBL/GenBank/DDBJ databases">
        <title>Complete Genome Sequences of Extremely Thermoacidophilic, Metal-Mobilizing Type-Strain Members of the Archaeal Family Sulfolobaceae: Acidianus brierleyi DSM-1651T, Acidianus sulfidivorans DSM-18786T, Metallosphaera hakonensis DSM-7519T, and Metallosphaera prunae DSM-10039T.</title>
        <authorList>
            <person name="Counts J.A."/>
            <person name="Kelly R.M."/>
        </authorList>
    </citation>
    <scope>NUCLEOTIDE SEQUENCE [LARGE SCALE GENOMIC DNA]</scope>
    <source>
        <strain evidence="9 10">JP7</strain>
    </source>
</reference>
<dbReference type="InterPro" id="IPR029044">
    <property type="entry name" value="Nucleotide-diphossugar_trans"/>
</dbReference>
<keyword evidence="2" id="KW-0328">Glycosyltransferase</keyword>
<evidence type="ECO:0000256" key="7">
    <source>
        <dbReference type="SAM" id="Phobius"/>
    </source>
</evidence>
<feature type="transmembrane region" description="Helical" evidence="7">
    <location>
        <begin position="331"/>
        <end position="352"/>
    </location>
</feature>
<dbReference type="SUPFAM" id="SSF53448">
    <property type="entry name" value="Nucleotide-diphospho-sugar transferases"/>
    <property type="match status" value="1"/>
</dbReference>
<evidence type="ECO:0000259" key="8">
    <source>
        <dbReference type="Pfam" id="PF13632"/>
    </source>
</evidence>
<dbReference type="OrthoDB" id="43988at2157"/>
<gene>
    <name evidence="9" type="ORF">DFR86_05610</name>
</gene>
<keyword evidence="5 7" id="KW-1133">Transmembrane helix</keyword>
<evidence type="ECO:0000256" key="3">
    <source>
        <dbReference type="ARBA" id="ARBA00022679"/>
    </source>
</evidence>
<dbReference type="PANTHER" id="PTHR43867:SF2">
    <property type="entry name" value="CELLULOSE SYNTHASE CATALYTIC SUBUNIT A [UDP-FORMING]"/>
    <property type="match status" value="1"/>
</dbReference>
<dbReference type="InterPro" id="IPR001173">
    <property type="entry name" value="Glyco_trans_2-like"/>
</dbReference>
<dbReference type="EMBL" id="CP029288">
    <property type="protein sequence ID" value="AWR97090.1"/>
    <property type="molecule type" value="Genomic_DNA"/>
</dbReference>
<dbReference type="PANTHER" id="PTHR43867">
    <property type="entry name" value="CELLULOSE SYNTHASE CATALYTIC SUBUNIT A [UDP-FORMING]"/>
    <property type="match status" value="1"/>
</dbReference>
<name>A0A2U9IM57_9CREN</name>
<evidence type="ECO:0000256" key="1">
    <source>
        <dbReference type="ARBA" id="ARBA00004141"/>
    </source>
</evidence>
<evidence type="ECO:0000256" key="4">
    <source>
        <dbReference type="ARBA" id="ARBA00022692"/>
    </source>
</evidence>
<comment type="subcellular location">
    <subcellularLocation>
        <location evidence="1">Membrane</location>
        <topology evidence="1">Multi-pass membrane protein</topology>
    </subcellularLocation>
</comment>
<proteinExistence type="predicted"/>
<dbReference type="GO" id="GO:0016757">
    <property type="term" value="F:glycosyltransferase activity"/>
    <property type="evidence" value="ECO:0007669"/>
    <property type="project" value="UniProtKB-KW"/>
</dbReference>
<feature type="transmembrane region" description="Helical" evidence="7">
    <location>
        <begin position="437"/>
        <end position="454"/>
    </location>
</feature>
<sequence>MNSFNLIMQILIFVIPSLLLLYQFIFARIGFRDTYFFNENKIEYPSLSIIVPTKGESIDTIQGLLDNLADVEWDKKKLEVIIVSDDDEDYFRKIVSTLKPPNGIEVKIYRREEKKGYKSGALHYGYLKSTGELVLTLDVDARLNKDSLKKAYLHMLKFGCDAVTMKWVGYSKNSYSFLAKGIMVSTMLADSAILIGRDRAKLKVFPVGCGTIFKRSAIESVGPWDYNMIQDDLEIGARLINKGKRICASNSVVYVEVPDNLFAFYVQQTRWAMGSIEVLTRRFKNIIKSKTNLFQKIDMIMFLLQYIPVAITFIASVILAIYIFISNSNPLNSIYLFAIWITVLAMYAFNFLSVAKNAGLKFIESIRALGKVSAYTVAISPFITVALFLALKKNRKYVITPKGKAGKSNIIYLILAFGLFFLFSSIMYLIKLDIITGIWLFYYSLGFLFTFSSYKNEVE</sequence>
<dbReference type="Pfam" id="PF13632">
    <property type="entry name" value="Glyco_trans_2_3"/>
    <property type="match status" value="1"/>
</dbReference>
<dbReference type="KEGG" id="asul:DFR86_05610"/>
<feature type="transmembrane region" description="Helical" evidence="7">
    <location>
        <begin position="410"/>
        <end position="430"/>
    </location>
</feature>
<feature type="transmembrane region" description="Helical" evidence="7">
    <location>
        <begin position="300"/>
        <end position="325"/>
    </location>
</feature>
<keyword evidence="3 9" id="KW-0808">Transferase</keyword>
<evidence type="ECO:0000256" key="6">
    <source>
        <dbReference type="ARBA" id="ARBA00023136"/>
    </source>
</evidence>